<feature type="region of interest" description="Disordered" evidence="9">
    <location>
        <begin position="37"/>
        <end position="86"/>
    </location>
</feature>
<evidence type="ECO:0000256" key="7">
    <source>
        <dbReference type="PROSITE-ProRule" id="PRU00591"/>
    </source>
</evidence>
<evidence type="ECO:0000256" key="1">
    <source>
        <dbReference type="ARBA" id="ARBA00004752"/>
    </source>
</evidence>
<accession>A0ABT2TUN0</accession>
<evidence type="ECO:0000256" key="6">
    <source>
        <dbReference type="ARBA" id="ARBA00023316"/>
    </source>
</evidence>
<keyword evidence="6 8" id="KW-0961">Cell wall biogenesis/degradation</keyword>
<dbReference type="SUPFAM" id="SSF141523">
    <property type="entry name" value="L,D-transpeptidase catalytic domain-like"/>
    <property type="match status" value="1"/>
</dbReference>
<feature type="domain" description="L,D-TPase catalytic" evidence="11">
    <location>
        <begin position="543"/>
        <end position="665"/>
    </location>
</feature>
<dbReference type="InterPro" id="IPR038063">
    <property type="entry name" value="Transpep_catalytic_dom"/>
</dbReference>
<keyword evidence="13" id="KW-1185">Reference proteome</keyword>
<dbReference type="PROSITE" id="PS51170">
    <property type="entry name" value="CW"/>
    <property type="match status" value="1"/>
</dbReference>
<name>A0ABT2TUN0_9FIRM</name>
<evidence type="ECO:0000313" key="13">
    <source>
        <dbReference type="Proteomes" id="UP001652409"/>
    </source>
</evidence>
<dbReference type="RefSeq" id="WP_158421406.1">
    <property type="nucleotide sequence ID" value="NZ_JAOQJL010000013.1"/>
</dbReference>
<comment type="caution">
    <text evidence="12">The sequence shown here is derived from an EMBL/GenBank/DDBJ whole genome shotgun (WGS) entry which is preliminary data.</text>
</comment>
<dbReference type="InterPro" id="IPR018337">
    <property type="entry name" value="Cell_wall/Cho-bd_repeat"/>
</dbReference>
<dbReference type="PANTHER" id="PTHR30582">
    <property type="entry name" value="L,D-TRANSPEPTIDASE"/>
    <property type="match status" value="1"/>
</dbReference>
<dbReference type="InterPro" id="IPR005490">
    <property type="entry name" value="LD_TPept_cat_dom"/>
</dbReference>
<evidence type="ECO:0000256" key="5">
    <source>
        <dbReference type="ARBA" id="ARBA00022984"/>
    </source>
</evidence>
<evidence type="ECO:0000256" key="4">
    <source>
        <dbReference type="ARBA" id="ARBA00022960"/>
    </source>
</evidence>
<evidence type="ECO:0000256" key="8">
    <source>
        <dbReference type="PROSITE-ProRule" id="PRU01373"/>
    </source>
</evidence>
<evidence type="ECO:0000313" key="12">
    <source>
        <dbReference type="EMBL" id="MCU6765376.1"/>
    </source>
</evidence>
<feature type="active site" description="Proton donor/acceptor" evidence="8">
    <location>
        <position position="614"/>
    </location>
</feature>
<keyword evidence="2" id="KW-0808">Transferase</keyword>
<reference evidence="12 13" key="1">
    <citation type="journal article" date="2021" name="ISME Commun">
        <title>Automated analysis of genomic sequences facilitates high-throughput and comprehensive description of bacteria.</title>
        <authorList>
            <person name="Hitch T.C.A."/>
        </authorList>
    </citation>
    <scope>NUCLEOTIDE SEQUENCE [LARGE SCALE GENOMIC DNA]</scope>
    <source>
        <strain evidence="12 13">Sanger_23</strain>
    </source>
</reference>
<dbReference type="Pfam" id="PF03734">
    <property type="entry name" value="YkuD"/>
    <property type="match status" value="1"/>
</dbReference>
<evidence type="ECO:0000256" key="2">
    <source>
        <dbReference type="ARBA" id="ARBA00022679"/>
    </source>
</evidence>
<feature type="repeat" description="Cell wall-binding" evidence="7">
    <location>
        <begin position="356"/>
        <end position="380"/>
    </location>
</feature>
<comment type="pathway">
    <text evidence="1 8">Cell wall biogenesis; peptidoglycan biosynthesis.</text>
</comment>
<organism evidence="12 13">
    <name type="scientific">Blautia ammoniilytica</name>
    <dbReference type="NCBI Taxonomy" id="2981782"/>
    <lineage>
        <taxon>Bacteria</taxon>
        <taxon>Bacillati</taxon>
        <taxon>Bacillota</taxon>
        <taxon>Clostridia</taxon>
        <taxon>Lachnospirales</taxon>
        <taxon>Lachnospiraceae</taxon>
        <taxon>Blautia</taxon>
    </lineage>
</organism>
<protein>
    <submittedName>
        <fullName evidence="12">L,D-transpeptidase family protein</fullName>
    </submittedName>
</protein>
<dbReference type="PROSITE" id="PS52029">
    <property type="entry name" value="LD_TPASE"/>
    <property type="match status" value="1"/>
</dbReference>
<evidence type="ECO:0000259" key="11">
    <source>
        <dbReference type="PROSITE" id="PS52029"/>
    </source>
</evidence>
<dbReference type="EMBL" id="JAOQJL010000013">
    <property type="protein sequence ID" value="MCU6765376.1"/>
    <property type="molecule type" value="Genomic_DNA"/>
</dbReference>
<feature type="signal peptide" evidence="10">
    <location>
        <begin position="1"/>
        <end position="24"/>
    </location>
</feature>
<sequence length="702" mass="77793">MKKRIVSMLLCAAMCMTAAPSAYAMEVDSFTETAAEGSDEGFEDLTAVPSKEAGETGTESETVTGTETETETETTTEITDIGQDELTGADVQGGTVQEEPSADASGLDADSQESLFNDGNVFAGEDLSAQEAGNTAGSWRWDQASGAFSYYDPSGNQVALPQLDQEYQAQGKYTGYYLIDGNYYCLDEHGVPRTGMIQLTANGVTSTYYFQEEKDAYGIAGRMFYGGWLCQQTDQGEKWQFFNTGRDNVADLGKLYEHGTIVTKLDPAVKGDRSYLLDKNGYILKNAMKKAENGKYYLTDAQGQIYINKIVTYKGSKYYVGKYGSRATWKNCWHRCTGAGNRMYYFGKTPGKIVKKTGWQKVTVNGKFYGWFYFTKNGNHYKNKLLKSGYYFRENGKLAGGMYKVGKKTYFFTPSTSSKRNGKMVKGRLATDGTNWYYAYKTGVLRKSGWQKVKGNSYYFKNYKAVRNTFIKKGSTYGYLDNTGRFTTGWVIENDSKNLVRYIDPSKKGFVKNTSCVIDGLRYYFDADGYRINDVTDRVAGPYSVTVDRVNGVMTVYNSNRTIPVKSIRVSVGLPSTPTPVGTFRLSRSARWQPLMGNSWGQYGTHVTGNVLVHSVPGGSPDVYALPAGFYNMLGEPASHGCIRVCVADAKWVYENCNGSAITIFDGTARSEEVFKGPLGRNPLVALRAPYTFDPTDPSITK</sequence>
<proteinExistence type="predicted"/>
<keyword evidence="10" id="KW-0732">Signal</keyword>
<dbReference type="CDD" id="cd16913">
    <property type="entry name" value="YkuD_like"/>
    <property type="match status" value="1"/>
</dbReference>
<keyword evidence="4 8" id="KW-0133">Cell shape</keyword>
<dbReference type="Gene3D" id="2.10.270.10">
    <property type="entry name" value="Cholin Binding"/>
    <property type="match status" value="4"/>
</dbReference>
<dbReference type="Proteomes" id="UP001652409">
    <property type="component" value="Unassembled WGS sequence"/>
</dbReference>
<dbReference type="PANTHER" id="PTHR30582:SF2">
    <property type="entry name" value="L,D-TRANSPEPTIDASE YCIB-RELATED"/>
    <property type="match status" value="1"/>
</dbReference>
<evidence type="ECO:0000256" key="9">
    <source>
        <dbReference type="SAM" id="MobiDB-lite"/>
    </source>
</evidence>
<keyword evidence="5 8" id="KW-0573">Peptidoglycan synthesis</keyword>
<feature type="active site" description="Nucleophile" evidence="8">
    <location>
        <position position="642"/>
    </location>
</feature>
<evidence type="ECO:0000256" key="10">
    <source>
        <dbReference type="SAM" id="SignalP"/>
    </source>
</evidence>
<gene>
    <name evidence="12" type="ORF">OCV61_08105</name>
</gene>
<dbReference type="SUPFAM" id="SSF69360">
    <property type="entry name" value="Cell wall binding repeat"/>
    <property type="match status" value="2"/>
</dbReference>
<feature type="compositionally biased region" description="Low complexity" evidence="9">
    <location>
        <begin position="55"/>
        <end position="67"/>
    </location>
</feature>
<dbReference type="Gene3D" id="2.40.440.10">
    <property type="entry name" value="L,D-transpeptidase catalytic domain-like"/>
    <property type="match status" value="1"/>
</dbReference>
<feature type="chain" id="PRO_5047411492" evidence="10">
    <location>
        <begin position="25"/>
        <end position="702"/>
    </location>
</feature>
<feature type="region of interest" description="Disordered" evidence="9">
    <location>
        <begin position="95"/>
        <end position="114"/>
    </location>
</feature>
<keyword evidence="3" id="KW-0677">Repeat</keyword>
<evidence type="ECO:0000256" key="3">
    <source>
        <dbReference type="ARBA" id="ARBA00022737"/>
    </source>
</evidence>
<dbReference type="InterPro" id="IPR050979">
    <property type="entry name" value="LD-transpeptidase"/>
</dbReference>